<dbReference type="RefSeq" id="WP_292368087.1">
    <property type="nucleotide sequence ID" value="NZ_JBEPLM010000007.1"/>
</dbReference>
<dbReference type="EMBL" id="JBEPLM010000007">
    <property type="protein sequence ID" value="MET3594560.1"/>
    <property type="molecule type" value="Genomic_DNA"/>
</dbReference>
<evidence type="ECO:0000313" key="2">
    <source>
        <dbReference type="Proteomes" id="UP001549036"/>
    </source>
</evidence>
<evidence type="ECO:0000313" key="1">
    <source>
        <dbReference type="EMBL" id="MET3594560.1"/>
    </source>
</evidence>
<dbReference type="Proteomes" id="UP001549036">
    <property type="component" value="Unassembled WGS sequence"/>
</dbReference>
<reference evidence="1 2" key="1">
    <citation type="submission" date="2024-06" db="EMBL/GenBank/DDBJ databases">
        <title>Genomic Encyclopedia of Type Strains, Phase IV (KMG-IV): sequencing the most valuable type-strain genomes for metagenomic binning, comparative biology and taxonomic classification.</title>
        <authorList>
            <person name="Goeker M."/>
        </authorList>
    </citation>
    <scope>NUCLEOTIDE SEQUENCE [LARGE SCALE GENOMIC DNA]</scope>
    <source>
        <strain evidence="1 2">DSM 29846</strain>
    </source>
</reference>
<keyword evidence="2" id="KW-1185">Reference proteome</keyword>
<name>A0ABV2HVB9_9HYPH</name>
<comment type="caution">
    <text evidence="1">The sequence shown here is derived from an EMBL/GenBank/DDBJ whole genome shotgun (WGS) entry which is preliminary data.</text>
</comment>
<proteinExistence type="predicted"/>
<sequence>MLAVTGHKSQKILQPPEREEEVVTGVALLAGEVVAALRCSALMWPMTSAGRFWPLGPVGIGALFLCPLTDIIQFFADPVVIKQQLGAWESSATKLPFDGKPSFIVARDRKFPGLAPHTHVTLSGHTLSPALLR</sequence>
<protein>
    <submittedName>
        <fullName evidence="1">Uncharacterized protein</fullName>
    </submittedName>
</protein>
<gene>
    <name evidence="1" type="ORF">ABID26_003968</name>
</gene>
<organism evidence="1 2">
    <name type="scientific">Mesorhizobium shonense</name>
    <dbReference type="NCBI Taxonomy" id="1209948"/>
    <lineage>
        <taxon>Bacteria</taxon>
        <taxon>Pseudomonadati</taxon>
        <taxon>Pseudomonadota</taxon>
        <taxon>Alphaproteobacteria</taxon>
        <taxon>Hyphomicrobiales</taxon>
        <taxon>Phyllobacteriaceae</taxon>
        <taxon>Mesorhizobium</taxon>
    </lineage>
</organism>
<accession>A0ABV2HVB9</accession>